<dbReference type="OrthoDB" id="9797472at2"/>
<keyword evidence="4 7" id="KW-0812">Transmembrane</keyword>
<feature type="transmembrane region" description="Helical" evidence="7">
    <location>
        <begin position="102"/>
        <end position="127"/>
    </location>
</feature>
<comment type="subcellular location">
    <subcellularLocation>
        <location evidence="1 7">Cell membrane</location>
        <topology evidence="1 7">Multi-pass membrane protein</topology>
    </subcellularLocation>
</comment>
<dbReference type="InterPro" id="IPR050366">
    <property type="entry name" value="BP-dependent_transpt_permease"/>
</dbReference>
<comment type="similarity">
    <text evidence="7">Belongs to the binding-protein-dependent transport system permease family.</text>
</comment>
<evidence type="ECO:0000256" key="2">
    <source>
        <dbReference type="ARBA" id="ARBA00022448"/>
    </source>
</evidence>
<dbReference type="EMBL" id="CP029462">
    <property type="protein sequence ID" value="AXL21152.1"/>
    <property type="molecule type" value="Genomic_DNA"/>
</dbReference>
<dbReference type="PANTHER" id="PTHR43386">
    <property type="entry name" value="OLIGOPEPTIDE TRANSPORT SYSTEM PERMEASE PROTEIN APPC"/>
    <property type="match status" value="1"/>
</dbReference>
<dbReference type="CDD" id="cd06261">
    <property type="entry name" value="TM_PBP2"/>
    <property type="match status" value="1"/>
</dbReference>
<evidence type="ECO:0000256" key="4">
    <source>
        <dbReference type="ARBA" id="ARBA00022692"/>
    </source>
</evidence>
<dbReference type="Pfam" id="PF12911">
    <property type="entry name" value="OppC_N"/>
    <property type="match status" value="1"/>
</dbReference>
<dbReference type="PANTHER" id="PTHR43386:SF22">
    <property type="entry name" value="OLIGOPEPTIDE TRANSPORT SYSTEM PERMEASE PROTEIN OPPC"/>
    <property type="match status" value="1"/>
</dbReference>
<dbReference type="Proteomes" id="UP000254337">
    <property type="component" value="Chromosome"/>
</dbReference>
<organism evidence="9 10">
    <name type="scientific">Megasphaera stantonii</name>
    <dbReference type="NCBI Taxonomy" id="2144175"/>
    <lineage>
        <taxon>Bacteria</taxon>
        <taxon>Bacillati</taxon>
        <taxon>Bacillota</taxon>
        <taxon>Negativicutes</taxon>
        <taxon>Veillonellales</taxon>
        <taxon>Veillonellaceae</taxon>
        <taxon>Megasphaera</taxon>
    </lineage>
</organism>
<sequence length="306" mass="33963">MTMDAREFEPIGPEARLEPYVPPQKLRERGWRQMKKNRLALWGMAIVAVMTVLAVVGPWLSPYTYDAQNFTMANAWPSREHWFGTDALGRDLFVRVLYGARISLSIGLVASLINVCIGVLYGGVAGLVGGRTERIMMHIVDVLYSIPMLLYVILLMVVFRPGLLNIYLALGISYWLNMARIVRGQILSLKQQDYVLAARSCGASTWQILRRHMIPNCVGPIIVTLTLSIPDAIFTEAFLSFIGLGVSAPMASWGVLASEGINSMRSFPFQLFFPAAALSLTMLGFMFLGDGLRDALDPQNQKEGSR</sequence>
<protein>
    <submittedName>
        <fullName evidence="9">ABC transporter permease</fullName>
    </submittedName>
</protein>
<dbReference type="PROSITE" id="PS50928">
    <property type="entry name" value="ABC_TM1"/>
    <property type="match status" value="1"/>
</dbReference>
<evidence type="ECO:0000256" key="3">
    <source>
        <dbReference type="ARBA" id="ARBA00022475"/>
    </source>
</evidence>
<feature type="transmembrane region" description="Helical" evidence="7">
    <location>
        <begin position="269"/>
        <end position="288"/>
    </location>
</feature>
<dbReference type="GO" id="GO:0005886">
    <property type="term" value="C:plasma membrane"/>
    <property type="evidence" value="ECO:0007669"/>
    <property type="project" value="UniProtKB-SubCell"/>
</dbReference>
<evidence type="ECO:0000313" key="9">
    <source>
        <dbReference type="EMBL" id="AXL21152.1"/>
    </source>
</evidence>
<keyword evidence="6 7" id="KW-0472">Membrane</keyword>
<feature type="transmembrane region" description="Helical" evidence="7">
    <location>
        <begin position="139"/>
        <end position="158"/>
    </location>
</feature>
<evidence type="ECO:0000256" key="7">
    <source>
        <dbReference type="RuleBase" id="RU363032"/>
    </source>
</evidence>
<dbReference type="InterPro" id="IPR000515">
    <property type="entry name" value="MetI-like"/>
</dbReference>
<evidence type="ECO:0000256" key="5">
    <source>
        <dbReference type="ARBA" id="ARBA00022989"/>
    </source>
</evidence>
<dbReference type="AlphaFoldDB" id="A0A346AZ59"/>
<feature type="domain" description="ABC transmembrane type-1" evidence="8">
    <location>
        <begin position="100"/>
        <end position="289"/>
    </location>
</feature>
<dbReference type="Pfam" id="PF00528">
    <property type="entry name" value="BPD_transp_1"/>
    <property type="match status" value="1"/>
</dbReference>
<dbReference type="InterPro" id="IPR035906">
    <property type="entry name" value="MetI-like_sf"/>
</dbReference>
<evidence type="ECO:0000259" key="8">
    <source>
        <dbReference type="PROSITE" id="PS50928"/>
    </source>
</evidence>
<name>A0A346AZ59_9FIRM</name>
<reference evidence="9 10" key="1">
    <citation type="submission" date="2018-05" db="EMBL/GenBank/DDBJ databases">
        <title>Complete genome sequence of Megasphaera sp. AJH120T, isolated from the ceca of a chicken.</title>
        <authorList>
            <person name="Maki J."/>
            <person name="Looft T."/>
        </authorList>
    </citation>
    <scope>NUCLEOTIDE SEQUENCE [LARGE SCALE GENOMIC DNA]</scope>
    <source>
        <strain evidence="9 10">AJH120</strain>
    </source>
</reference>
<dbReference type="KEGG" id="meg:DKB62_06040"/>
<dbReference type="InterPro" id="IPR025966">
    <property type="entry name" value="OppC_N"/>
</dbReference>
<proteinExistence type="inferred from homology"/>
<accession>A0A346AZ59</accession>
<gene>
    <name evidence="9" type="ORF">DKB62_06040</name>
</gene>
<keyword evidence="2 7" id="KW-0813">Transport</keyword>
<feature type="transmembrane region" description="Helical" evidence="7">
    <location>
        <begin position="239"/>
        <end position="257"/>
    </location>
</feature>
<evidence type="ECO:0000256" key="1">
    <source>
        <dbReference type="ARBA" id="ARBA00004651"/>
    </source>
</evidence>
<dbReference type="Gene3D" id="1.10.3720.10">
    <property type="entry name" value="MetI-like"/>
    <property type="match status" value="1"/>
</dbReference>
<feature type="transmembrane region" description="Helical" evidence="7">
    <location>
        <begin position="39"/>
        <end position="60"/>
    </location>
</feature>
<keyword evidence="10" id="KW-1185">Reference proteome</keyword>
<keyword evidence="5 7" id="KW-1133">Transmembrane helix</keyword>
<dbReference type="GO" id="GO:0055085">
    <property type="term" value="P:transmembrane transport"/>
    <property type="evidence" value="ECO:0007669"/>
    <property type="project" value="InterPro"/>
</dbReference>
<evidence type="ECO:0000256" key="6">
    <source>
        <dbReference type="ARBA" id="ARBA00023136"/>
    </source>
</evidence>
<dbReference type="SUPFAM" id="SSF161098">
    <property type="entry name" value="MetI-like"/>
    <property type="match status" value="1"/>
</dbReference>
<evidence type="ECO:0000313" key="10">
    <source>
        <dbReference type="Proteomes" id="UP000254337"/>
    </source>
</evidence>
<keyword evidence="3" id="KW-1003">Cell membrane</keyword>